<dbReference type="InterPro" id="IPR004000">
    <property type="entry name" value="Actin"/>
</dbReference>
<dbReference type="EMBL" id="CACRXK020001791">
    <property type="protein sequence ID" value="CAB3991117.1"/>
    <property type="molecule type" value="Genomic_DNA"/>
</dbReference>
<dbReference type="FunFam" id="3.30.420.40:FF:000058">
    <property type="entry name" value="Putative actin-related protein 5"/>
    <property type="match status" value="1"/>
</dbReference>
<evidence type="ECO:0000313" key="4">
    <source>
        <dbReference type="Proteomes" id="UP001152795"/>
    </source>
</evidence>
<dbReference type="FunFam" id="3.30.420.40:FF:000050">
    <property type="entry name" value="Actin, alpha skeletal muscle"/>
    <property type="match status" value="1"/>
</dbReference>
<evidence type="ECO:0000313" key="3">
    <source>
        <dbReference type="EMBL" id="CAB3991117.1"/>
    </source>
</evidence>
<dbReference type="PANTHER" id="PTHR11937">
    <property type="entry name" value="ACTIN"/>
    <property type="match status" value="1"/>
</dbReference>
<protein>
    <submittedName>
        <fullName evidence="3">Actin, gamma</fullName>
    </submittedName>
</protein>
<dbReference type="Gene3D" id="3.30.420.40">
    <property type="match status" value="2"/>
</dbReference>
<dbReference type="SUPFAM" id="SSF53067">
    <property type="entry name" value="Actin-like ATPase domain"/>
    <property type="match status" value="2"/>
</dbReference>
<name>A0A7D9HR20_PARCT</name>
<comment type="similarity">
    <text evidence="1 2">Belongs to the actin family.</text>
</comment>
<dbReference type="AlphaFoldDB" id="A0A7D9HR20"/>
<keyword evidence="4" id="KW-1185">Reference proteome</keyword>
<proteinExistence type="inferred from homology"/>
<comment type="caution">
    <text evidence="3">The sequence shown here is derived from an EMBL/GenBank/DDBJ whole genome shotgun (WGS) entry which is preliminary data.</text>
</comment>
<reference evidence="3" key="1">
    <citation type="submission" date="2020-04" db="EMBL/GenBank/DDBJ databases">
        <authorList>
            <person name="Alioto T."/>
            <person name="Alioto T."/>
            <person name="Gomez Garrido J."/>
        </authorList>
    </citation>
    <scope>NUCLEOTIDE SEQUENCE</scope>
    <source>
        <strain evidence="3">A484AB</strain>
    </source>
</reference>
<dbReference type="SMART" id="SM00268">
    <property type="entry name" value="ACTIN"/>
    <property type="match status" value="1"/>
</dbReference>
<organism evidence="3 4">
    <name type="scientific">Paramuricea clavata</name>
    <name type="common">Red gorgonian</name>
    <name type="synonym">Violescent sea-whip</name>
    <dbReference type="NCBI Taxonomy" id="317549"/>
    <lineage>
        <taxon>Eukaryota</taxon>
        <taxon>Metazoa</taxon>
        <taxon>Cnidaria</taxon>
        <taxon>Anthozoa</taxon>
        <taxon>Octocorallia</taxon>
        <taxon>Malacalcyonacea</taxon>
        <taxon>Plexauridae</taxon>
        <taxon>Paramuricea</taxon>
    </lineage>
</organism>
<sequence>MASDEHALILDNGSDTLKAGFSCKNEPQVIIPSLIGRPRTKFLKHITFNPNLKDRYIGNEAQINRDILALSHPVENGVIKHWDDMQKLWQYTFDKLDASPKEQAILLTDIPNNLKGNRERMAEIMFESFQCPGMYISIQGILSLHSYGLVTGVAVDCGADVTQIAPIIDGYSIPNASSCLPLGGQDLNYYLLKLLAENGVTFAAKHCVQDACMIKERFCYVARNFDKELKMASKSGLRRTYTLPDNRTITIGSEQFRCPEALFQPDVLGRNFDGVHKICCDNIMQSNQPDEVTKDLFSNIVLSGGSSMFPGLPDRFSREINMLTPSHLHPNVLVVESRQNNVWIGGSIVASLSAFQEMWLTRQDYEENGPSYIHKKCI</sequence>
<evidence type="ECO:0000256" key="1">
    <source>
        <dbReference type="ARBA" id="ARBA00006752"/>
    </source>
</evidence>
<accession>A0A7D9HR20</accession>
<gene>
    <name evidence="3" type="ORF">PACLA_8A018018</name>
</gene>
<dbReference type="FunFam" id="3.90.640.10:FF:000007">
    <property type="entry name" value="Actin like 7B"/>
    <property type="match status" value="1"/>
</dbReference>
<dbReference type="Pfam" id="PF00022">
    <property type="entry name" value="Actin"/>
    <property type="match status" value="2"/>
</dbReference>
<dbReference type="InterPro" id="IPR043129">
    <property type="entry name" value="ATPase_NBD"/>
</dbReference>
<evidence type="ECO:0000256" key="2">
    <source>
        <dbReference type="RuleBase" id="RU000487"/>
    </source>
</evidence>
<dbReference type="PRINTS" id="PR00190">
    <property type="entry name" value="ACTIN"/>
</dbReference>
<dbReference type="OrthoDB" id="5970848at2759"/>
<dbReference type="Proteomes" id="UP001152795">
    <property type="component" value="Unassembled WGS sequence"/>
</dbReference>
<dbReference type="Gene3D" id="3.90.640.10">
    <property type="entry name" value="Actin, Chain A, domain 4"/>
    <property type="match status" value="1"/>
</dbReference>